<dbReference type="AlphaFoldDB" id="A0A372LN73"/>
<organism evidence="1 2">
    <name type="scientific">Peribacillus saganii</name>
    <dbReference type="NCBI Taxonomy" id="2303992"/>
    <lineage>
        <taxon>Bacteria</taxon>
        <taxon>Bacillati</taxon>
        <taxon>Bacillota</taxon>
        <taxon>Bacilli</taxon>
        <taxon>Bacillales</taxon>
        <taxon>Bacillaceae</taxon>
        <taxon>Peribacillus</taxon>
    </lineage>
</organism>
<dbReference type="Pfam" id="PF14152">
    <property type="entry name" value="YfhE"/>
    <property type="match status" value="1"/>
</dbReference>
<accession>A0A372LN73</accession>
<keyword evidence="2" id="KW-1185">Reference proteome</keyword>
<evidence type="ECO:0000313" key="2">
    <source>
        <dbReference type="Proteomes" id="UP000264541"/>
    </source>
</evidence>
<dbReference type="Proteomes" id="UP000264541">
    <property type="component" value="Unassembled WGS sequence"/>
</dbReference>
<name>A0A372LN73_9BACI</name>
<protein>
    <submittedName>
        <fullName evidence="1">YfhE family protein</fullName>
    </submittedName>
</protein>
<sequence length="41" mass="4747">MMENKKKEKIKHTLSSAQEVTYAHEFKAADRAAGFMPKKHK</sequence>
<dbReference type="InterPro" id="IPR025437">
    <property type="entry name" value="YfhE-like"/>
</dbReference>
<evidence type="ECO:0000313" key="1">
    <source>
        <dbReference type="EMBL" id="RFU68151.1"/>
    </source>
</evidence>
<gene>
    <name evidence="1" type="ORF">D0469_12855</name>
</gene>
<dbReference type="OrthoDB" id="2940720at2"/>
<proteinExistence type="predicted"/>
<dbReference type="EMBL" id="QVTE01000035">
    <property type="protein sequence ID" value="RFU68151.1"/>
    <property type="molecule type" value="Genomic_DNA"/>
</dbReference>
<reference evidence="1 2" key="1">
    <citation type="submission" date="2018-08" db="EMBL/GenBank/DDBJ databases">
        <title>Bacillus chawlae sp. nov., Bacillus glennii sp. nov., and Bacillus saganii sp. nov. Isolated from the Vehicle Assembly Building at Kennedy Space Center where the Viking Spacecraft were Assembled.</title>
        <authorList>
            <person name="Seuylemezian A."/>
            <person name="Vaishampayan P."/>
        </authorList>
    </citation>
    <scope>NUCLEOTIDE SEQUENCE [LARGE SCALE GENOMIC DNA]</scope>
    <source>
        <strain evidence="1 2">V47-23a</strain>
    </source>
</reference>
<comment type="caution">
    <text evidence="1">The sequence shown here is derived from an EMBL/GenBank/DDBJ whole genome shotgun (WGS) entry which is preliminary data.</text>
</comment>